<dbReference type="InterPro" id="IPR011877">
    <property type="entry name" value="Ribokinase"/>
</dbReference>
<dbReference type="UniPathway" id="UPA00916">
    <property type="reaction ID" value="UER00889"/>
</dbReference>
<keyword evidence="1 10" id="KW-0963">Cytoplasm</keyword>
<feature type="binding site" evidence="10">
    <location>
        <begin position="14"/>
        <end position="16"/>
    </location>
    <ligand>
        <name>substrate</name>
    </ligand>
</feature>
<dbReference type="SUPFAM" id="SSF53613">
    <property type="entry name" value="Ribokinase-like"/>
    <property type="match status" value="1"/>
</dbReference>
<keyword evidence="4 10" id="KW-0547">Nucleotide-binding</keyword>
<feature type="binding site" evidence="10">
    <location>
        <position position="251"/>
    </location>
    <ligand>
        <name>K(+)</name>
        <dbReference type="ChEBI" id="CHEBI:29103"/>
    </ligand>
</feature>
<evidence type="ECO:0000313" key="15">
    <source>
        <dbReference type="Proteomes" id="UP000060345"/>
    </source>
</evidence>
<evidence type="ECO:0000256" key="9">
    <source>
        <dbReference type="ARBA" id="ARBA00023277"/>
    </source>
</evidence>
<comment type="subunit">
    <text evidence="10">Homodimer.</text>
</comment>
<keyword evidence="9 10" id="KW-0119">Carbohydrate metabolism</keyword>
<feature type="binding site" evidence="10">
    <location>
        <position position="288"/>
    </location>
    <ligand>
        <name>K(+)</name>
        <dbReference type="ChEBI" id="CHEBI:29103"/>
    </ligand>
</feature>
<feature type="domain" description="Carbohydrate kinase PfkB" evidence="12">
    <location>
        <begin position="5"/>
        <end position="297"/>
    </location>
</feature>
<evidence type="ECO:0000256" key="8">
    <source>
        <dbReference type="ARBA" id="ARBA00022958"/>
    </source>
</evidence>
<dbReference type="KEGG" id="pfus:ADJ77_04445"/>
<feature type="binding site" evidence="10">
    <location>
        <position position="294"/>
    </location>
    <ligand>
        <name>K(+)</name>
        <dbReference type="ChEBI" id="CHEBI:29103"/>
    </ligand>
</feature>
<feature type="binding site" evidence="10">
    <location>
        <position position="279"/>
    </location>
    <ligand>
        <name>ATP</name>
        <dbReference type="ChEBI" id="CHEBI:30616"/>
    </ligand>
</feature>
<reference evidence="14 16" key="2">
    <citation type="submission" date="2021-03" db="EMBL/GenBank/DDBJ databases">
        <title>Human Oral Microbial Genomes.</title>
        <authorList>
            <person name="Johnston C.D."/>
            <person name="Chen T."/>
            <person name="Dewhirst F.E."/>
        </authorList>
    </citation>
    <scope>NUCLEOTIDE SEQUENCE [LARGE SCALE GENOMIC DNA]</scope>
    <source>
        <strain evidence="14 16">W1435</strain>
    </source>
</reference>
<sequence>MNNKKKIVIVGSANTDMVISADHFPLPGETLMGTNFMTNFGGKGANQAVAAARMGGQTIFIGKVGNDNFGTSIISNLESEGINVSHLYTTQKTSTGVALITTIPSGENSIIVNAGANGQLTADDVRDSEEVIAEAGTVLMQLETPVAALTEAAKLGKKHGAFTVLNPAPASPLPHELLENIDLLIPNETEASSISGVEIKDESTAMEAISVIQGMGVKNVIITVGSKGAIAKVDGKMIMVPAFKVKAIDTTAAGDTFCGALCVALSEGKDIEAAIRFGNKASSVSVTRKGAQLSIPQRKELEM</sequence>
<comment type="caution">
    <text evidence="10">Lacks conserved residue(s) required for the propagation of feature annotation.</text>
</comment>
<feature type="binding site" evidence="10">
    <location>
        <position position="290"/>
    </location>
    <ligand>
        <name>K(+)</name>
        <dbReference type="ChEBI" id="CHEBI:29103"/>
    </ligand>
</feature>
<gene>
    <name evidence="10 14" type="primary">rbsK</name>
    <name evidence="13" type="ORF">ADJ77_04445</name>
    <name evidence="14" type="ORF">J5A51_11565</name>
</gene>
<dbReference type="InterPro" id="IPR011611">
    <property type="entry name" value="PfkB_dom"/>
</dbReference>
<dbReference type="RefSeq" id="WP_050696071.1">
    <property type="nucleotide sequence ID" value="NZ_CP012074.1"/>
</dbReference>
<feature type="binding site" evidence="10">
    <location>
        <position position="285"/>
    </location>
    <ligand>
        <name>K(+)</name>
        <dbReference type="ChEBI" id="CHEBI:29103"/>
    </ligand>
</feature>
<reference evidence="13 15" key="1">
    <citation type="submission" date="2015-07" db="EMBL/GenBank/DDBJ databases">
        <authorList>
            <person name="Noorani M."/>
        </authorList>
    </citation>
    <scope>NUCLEOTIDE SEQUENCE [LARGE SCALE GENOMIC DNA]</scope>
    <source>
        <strain evidence="13 15">W1435</strain>
    </source>
</reference>
<comment type="cofactor">
    <cofactor evidence="10">
        <name>Mg(2+)</name>
        <dbReference type="ChEBI" id="CHEBI:18420"/>
    </cofactor>
    <text evidence="10">Requires a divalent cation, most likely magnesium in vivo, as an electrophilic catalyst to aid phosphoryl group transfer. It is the chelate of the metal and the nucleotide that is the actual substrate.</text>
</comment>
<dbReference type="GO" id="GO:0004747">
    <property type="term" value="F:ribokinase activity"/>
    <property type="evidence" value="ECO:0007669"/>
    <property type="project" value="UniProtKB-UniRule"/>
</dbReference>
<dbReference type="Proteomes" id="UP000060345">
    <property type="component" value="Chromosome 1"/>
</dbReference>
<keyword evidence="5 10" id="KW-0418">Kinase</keyword>
<protein>
    <recommendedName>
        <fullName evidence="10 11">Ribokinase</fullName>
        <shortName evidence="10">RK</shortName>
        <ecNumber evidence="10 11">2.7.1.15</ecNumber>
    </recommendedName>
</protein>
<dbReference type="NCBIfam" id="NF008353">
    <property type="entry name" value="PRK11142.1"/>
    <property type="match status" value="1"/>
</dbReference>
<dbReference type="eggNOG" id="COG0524">
    <property type="taxonomic scope" value="Bacteria"/>
</dbReference>
<evidence type="ECO:0000256" key="7">
    <source>
        <dbReference type="ARBA" id="ARBA00022842"/>
    </source>
</evidence>
<feature type="binding site" evidence="10">
    <location>
        <position position="187"/>
    </location>
    <ligand>
        <name>ATP</name>
        <dbReference type="ChEBI" id="CHEBI:30616"/>
    </ligand>
</feature>
<comment type="pathway">
    <text evidence="10">Carbohydrate metabolism; D-ribose degradation; D-ribose 5-phosphate from beta-D-ribopyranose: step 2/2.</text>
</comment>
<evidence type="ECO:0000256" key="4">
    <source>
        <dbReference type="ARBA" id="ARBA00022741"/>
    </source>
</evidence>
<keyword evidence="16" id="KW-1185">Reference proteome</keyword>
<dbReference type="Proteomes" id="UP000682005">
    <property type="component" value="Chromosome 1"/>
</dbReference>
<feature type="binding site" evidence="10">
    <location>
        <position position="255"/>
    </location>
    <ligand>
        <name>substrate</name>
    </ligand>
</feature>
<name>A0A0K1NJ23_9BACT</name>
<accession>A0A0K1NJ23</accession>
<feature type="binding site" evidence="10">
    <location>
        <begin position="223"/>
        <end position="228"/>
    </location>
    <ligand>
        <name>ATP</name>
        <dbReference type="ChEBI" id="CHEBI:30616"/>
    </ligand>
</feature>
<evidence type="ECO:0000256" key="2">
    <source>
        <dbReference type="ARBA" id="ARBA00022679"/>
    </source>
</evidence>
<evidence type="ECO:0000256" key="5">
    <source>
        <dbReference type="ARBA" id="ARBA00022777"/>
    </source>
</evidence>
<dbReference type="HAMAP" id="MF_01987">
    <property type="entry name" value="Ribokinase"/>
    <property type="match status" value="1"/>
</dbReference>
<dbReference type="PANTHER" id="PTHR10584">
    <property type="entry name" value="SUGAR KINASE"/>
    <property type="match status" value="1"/>
</dbReference>
<evidence type="ECO:0000256" key="11">
    <source>
        <dbReference type="NCBIfam" id="TIGR02152"/>
    </source>
</evidence>
<evidence type="ECO:0000256" key="10">
    <source>
        <dbReference type="HAMAP-Rule" id="MF_01987"/>
    </source>
</evidence>
<dbReference type="Pfam" id="PF00294">
    <property type="entry name" value="PfkB"/>
    <property type="match status" value="1"/>
</dbReference>
<evidence type="ECO:0000313" key="14">
    <source>
        <dbReference type="EMBL" id="QUB86705.1"/>
    </source>
</evidence>
<evidence type="ECO:0000259" key="12">
    <source>
        <dbReference type="Pfam" id="PF00294"/>
    </source>
</evidence>
<keyword evidence="8 10" id="KW-0630">Potassium</keyword>
<dbReference type="InterPro" id="IPR002139">
    <property type="entry name" value="Ribo/fructo_kinase"/>
</dbReference>
<dbReference type="NCBIfam" id="TIGR02152">
    <property type="entry name" value="D_ribokin_bact"/>
    <property type="match status" value="1"/>
</dbReference>
<feature type="binding site" evidence="10">
    <location>
        <position position="143"/>
    </location>
    <ligand>
        <name>substrate</name>
    </ligand>
</feature>
<dbReference type="EC" id="2.7.1.15" evidence="10 11"/>
<dbReference type="CDD" id="cd01174">
    <property type="entry name" value="ribokinase"/>
    <property type="match status" value="1"/>
</dbReference>
<feature type="binding site" evidence="10">
    <location>
        <begin position="42"/>
        <end position="46"/>
    </location>
    <ligand>
        <name>substrate</name>
    </ligand>
</feature>
<dbReference type="PANTHER" id="PTHR10584:SF166">
    <property type="entry name" value="RIBOKINASE"/>
    <property type="match status" value="1"/>
</dbReference>
<dbReference type="GO" id="GO:0019303">
    <property type="term" value="P:D-ribose catabolic process"/>
    <property type="evidence" value="ECO:0007669"/>
    <property type="project" value="UniProtKB-UniRule"/>
</dbReference>
<dbReference type="InterPro" id="IPR029056">
    <property type="entry name" value="Ribokinase-like"/>
</dbReference>
<dbReference type="FunFam" id="3.40.1190.20:FF:000012">
    <property type="entry name" value="Ribokinase"/>
    <property type="match status" value="1"/>
</dbReference>
<evidence type="ECO:0000313" key="16">
    <source>
        <dbReference type="Proteomes" id="UP000682005"/>
    </source>
</evidence>
<proteinExistence type="inferred from homology"/>
<dbReference type="GO" id="GO:0005829">
    <property type="term" value="C:cytosol"/>
    <property type="evidence" value="ECO:0007669"/>
    <property type="project" value="TreeGrafter"/>
</dbReference>
<feature type="binding site" evidence="10">
    <location>
        <position position="249"/>
    </location>
    <ligand>
        <name>K(+)</name>
        <dbReference type="ChEBI" id="CHEBI:29103"/>
    </ligand>
</feature>
<comment type="function">
    <text evidence="10">Catalyzes the phosphorylation of ribose at O-5 in a reaction requiring ATP and magnesium. The resulting D-ribose-5-phosphate can then be used either for sythesis of nucleotides, histidine, and tryptophan, or as a component of the pentose phosphate pathway.</text>
</comment>
<dbReference type="GO" id="GO:0046872">
    <property type="term" value="F:metal ion binding"/>
    <property type="evidence" value="ECO:0007669"/>
    <property type="project" value="UniProtKB-KW"/>
</dbReference>
<dbReference type="EMBL" id="CP072370">
    <property type="protein sequence ID" value="QUB86705.1"/>
    <property type="molecule type" value="Genomic_DNA"/>
</dbReference>
<feature type="binding site" evidence="10">
    <location>
        <begin position="254"/>
        <end position="255"/>
    </location>
    <ligand>
        <name>ATP</name>
        <dbReference type="ChEBI" id="CHEBI:30616"/>
    </ligand>
</feature>
<keyword evidence="7 10" id="KW-0460">Magnesium</keyword>
<comment type="activity regulation">
    <text evidence="10">Activated by a monovalent cation that binds near, but not in, the active site. The most likely occupant of the site in vivo is potassium. Ion binding induces a conformational change that may alter substrate affinity.</text>
</comment>
<comment type="subcellular location">
    <subcellularLocation>
        <location evidence="10">Cytoplasm</location>
    </subcellularLocation>
</comment>
<evidence type="ECO:0000256" key="6">
    <source>
        <dbReference type="ARBA" id="ARBA00022840"/>
    </source>
</evidence>
<dbReference type="PRINTS" id="PR00990">
    <property type="entry name" value="RIBOKINASE"/>
</dbReference>
<keyword evidence="3 10" id="KW-0479">Metal-binding</keyword>
<feature type="active site" description="Proton acceptor" evidence="10">
    <location>
        <position position="255"/>
    </location>
</feature>
<dbReference type="AlphaFoldDB" id="A0A0K1NJ23"/>
<comment type="similarity">
    <text evidence="10">Belongs to the carbohydrate kinase PfkB family. Ribokinase subfamily.</text>
</comment>
<evidence type="ECO:0000256" key="1">
    <source>
        <dbReference type="ARBA" id="ARBA00022490"/>
    </source>
</evidence>
<dbReference type="EMBL" id="CP012074">
    <property type="protein sequence ID" value="AKU69079.1"/>
    <property type="molecule type" value="Genomic_DNA"/>
</dbReference>
<comment type="catalytic activity">
    <reaction evidence="10">
        <text>D-ribose + ATP = D-ribose 5-phosphate + ADP + H(+)</text>
        <dbReference type="Rhea" id="RHEA:13697"/>
        <dbReference type="ChEBI" id="CHEBI:15378"/>
        <dbReference type="ChEBI" id="CHEBI:30616"/>
        <dbReference type="ChEBI" id="CHEBI:47013"/>
        <dbReference type="ChEBI" id="CHEBI:78346"/>
        <dbReference type="ChEBI" id="CHEBI:456216"/>
        <dbReference type="EC" id="2.7.1.15"/>
    </reaction>
</comment>
<organism evidence="13 15">
    <name type="scientific">Prevotella fusca JCM 17724</name>
    <dbReference type="NCBI Taxonomy" id="1236517"/>
    <lineage>
        <taxon>Bacteria</taxon>
        <taxon>Pseudomonadati</taxon>
        <taxon>Bacteroidota</taxon>
        <taxon>Bacteroidia</taxon>
        <taxon>Bacteroidales</taxon>
        <taxon>Prevotellaceae</taxon>
        <taxon>Prevotella</taxon>
    </lineage>
</organism>
<keyword evidence="6 10" id="KW-0067">ATP-binding</keyword>
<keyword evidence="2 10" id="KW-0808">Transferase</keyword>
<dbReference type="STRING" id="1236517.ADJ77_04445"/>
<evidence type="ECO:0000256" key="3">
    <source>
        <dbReference type="ARBA" id="ARBA00022723"/>
    </source>
</evidence>
<dbReference type="Gene3D" id="3.40.1190.20">
    <property type="match status" value="1"/>
</dbReference>
<evidence type="ECO:0000313" key="13">
    <source>
        <dbReference type="EMBL" id="AKU69079.1"/>
    </source>
</evidence>
<dbReference type="GO" id="GO:0005524">
    <property type="term" value="F:ATP binding"/>
    <property type="evidence" value="ECO:0007669"/>
    <property type="project" value="UniProtKB-UniRule"/>
</dbReference>